<dbReference type="AlphaFoldDB" id="A0A1I7IYW1"/>
<protein>
    <submittedName>
        <fullName evidence="2">Uncharacterized protein</fullName>
    </submittedName>
</protein>
<dbReference type="Proteomes" id="UP000182649">
    <property type="component" value="Unassembled WGS sequence"/>
</dbReference>
<evidence type="ECO:0000313" key="2">
    <source>
        <dbReference type="EMBL" id="SFU78129.1"/>
    </source>
</evidence>
<reference evidence="2 3" key="1">
    <citation type="submission" date="2016-10" db="EMBL/GenBank/DDBJ databases">
        <authorList>
            <person name="de Groot N.N."/>
        </authorList>
    </citation>
    <scope>NUCLEOTIDE SEQUENCE [LARGE SCALE GENOMIC DNA]</scope>
    <source>
        <strain evidence="2 3">Nl14</strain>
    </source>
</reference>
<feature type="region of interest" description="Disordered" evidence="1">
    <location>
        <begin position="36"/>
        <end position="62"/>
    </location>
</feature>
<gene>
    <name evidence="2" type="ORF">SAMN05216417_13313</name>
</gene>
<proteinExistence type="predicted"/>
<dbReference type="EMBL" id="FPBZ01000033">
    <property type="protein sequence ID" value="SFU78129.1"/>
    <property type="molecule type" value="Genomic_DNA"/>
</dbReference>
<organism evidence="2 3">
    <name type="scientific">Nitrosospira multiformis</name>
    <dbReference type="NCBI Taxonomy" id="1231"/>
    <lineage>
        <taxon>Bacteria</taxon>
        <taxon>Pseudomonadati</taxon>
        <taxon>Pseudomonadota</taxon>
        <taxon>Betaproteobacteria</taxon>
        <taxon>Nitrosomonadales</taxon>
        <taxon>Nitrosomonadaceae</taxon>
        <taxon>Nitrosospira</taxon>
    </lineage>
</organism>
<name>A0A1I7IYW1_9PROT</name>
<sequence>MHLICLKHIGSTVAVWFSSVEAVEYADANSGFHSSSITLNDHETRAGSTRMNHGNARRRNKNGCLSSTRLKAASTAGKPRLQAPSMHLDANMIKPQRLIPAKPHYIGRGYCSCRRCLLQLPGQDRALVKERSDEDTVARMTQYTPVHSPRNGFFACKADTQ</sequence>
<accession>A0A1I7IYW1</accession>
<evidence type="ECO:0000313" key="3">
    <source>
        <dbReference type="Proteomes" id="UP000182649"/>
    </source>
</evidence>
<evidence type="ECO:0000256" key="1">
    <source>
        <dbReference type="SAM" id="MobiDB-lite"/>
    </source>
</evidence>